<keyword evidence="1" id="KW-0472">Membrane</keyword>
<dbReference type="Pfam" id="PF19578">
    <property type="entry name" value="DUF6090"/>
    <property type="match status" value="1"/>
</dbReference>
<dbReference type="EMBL" id="JAGEVF010000003">
    <property type="protein sequence ID" value="MBO3116115.1"/>
    <property type="molecule type" value="Genomic_DNA"/>
</dbReference>
<evidence type="ECO:0000256" key="1">
    <source>
        <dbReference type="SAM" id="Phobius"/>
    </source>
</evidence>
<name>A0ABS3T045_9FLAO</name>
<comment type="caution">
    <text evidence="2">The sequence shown here is derived from an EMBL/GenBank/DDBJ whole genome shotgun (WGS) entry which is preliminary data.</text>
</comment>
<keyword evidence="1" id="KW-1133">Transmembrane helix</keyword>
<keyword evidence="1" id="KW-0812">Transmembrane</keyword>
<proteinExistence type="predicted"/>
<reference evidence="2 3" key="1">
    <citation type="submission" date="2021-03" db="EMBL/GenBank/DDBJ databases">
        <title>Winogradskyella sp. nov., isolated from costal sediment.</title>
        <authorList>
            <person name="Gao C."/>
        </authorList>
    </citation>
    <scope>NUCLEOTIDE SEQUENCE [LARGE SCALE GENOMIC DNA]</scope>
    <source>
        <strain evidence="2 3">DF17</strain>
    </source>
</reference>
<protein>
    <submittedName>
        <fullName evidence="2">Uncharacterized protein</fullName>
    </submittedName>
</protein>
<keyword evidence="3" id="KW-1185">Reference proteome</keyword>
<feature type="transmembrane region" description="Helical" evidence="1">
    <location>
        <begin position="21"/>
        <end position="42"/>
    </location>
</feature>
<dbReference type="Proteomes" id="UP000676776">
    <property type="component" value="Unassembled WGS sequence"/>
</dbReference>
<dbReference type="RefSeq" id="WP_208152944.1">
    <property type="nucleotide sequence ID" value="NZ_JAGEVF010000003.1"/>
</dbReference>
<evidence type="ECO:0000313" key="3">
    <source>
        <dbReference type="Proteomes" id="UP000676776"/>
    </source>
</evidence>
<accession>A0ABS3T045</accession>
<organism evidence="2 3">
    <name type="scientific">Winogradskyella pelagia</name>
    <dbReference type="NCBI Taxonomy" id="2819984"/>
    <lineage>
        <taxon>Bacteria</taxon>
        <taxon>Pseudomonadati</taxon>
        <taxon>Bacteroidota</taxon>
        <taxon>Flavobacteriia</taxon>
        <taxon>Flavobacteriales</taxon>
        <taxon>Flavobacteriaceae</taxon>
        <taxon>Winogradskyella</taxon>
    </lineage>
</organism>
<dbReference type="InterPro" id="IPR045749">
    <property type="entry name" value="DUF6090"/>
</dbReference>
<evidence type="ECO:0000313" key="2">
    <source>
        <dbReference type="EMBL" id="MBO3116115.1"/>
    </source>
</evidence>
<sequence>MIKFFRHTRFKLMNQNKTTKYLKYAVGEIILVVIGILIALQINNWNTEKDNRKKEQLYLNTLKVDLKNQIQEIETQITAEKRFCSDSKTILKAFNENETFIFDASLLEAANGLQDRRTFKTVNPTYTELINTGDMKLIGNAAFKNSLVVFYQDIERTKEVIKLNNSYFVDSETAPKLRTLIPSYWEKPESYANYMTDDMAYEGGISKHKMTALISTTQEKLKDKGTLMEFINMATTRYDYGWFHIQLLLSKKRETQKLLDELNNLTE</sequence>
<gene>
    <name evidence="2" type="ORF">J4050_05115</name>
</gene>